<reference evidence="3 4" key="1">
    <citation type="submission" date="2019-09" db="EMBL/GenBank/DDBJ databases">
        <title>Actinomadura physcomitrii sp. nov., a novel actinomycete isolated from moss [Physcomitrium sphaericum (Ludw) Fuernr].</title>
        <authorList>
            <person name="Liu C."/>
            <person name="Zhuang X."/>
        </authorList>
    </citation>
    <scope>NUCLEOTIDE SEQUENCE [LARGE SCALE GENOMIC DNA]</scope>
    <source>
        <strain evidence="3 4">CYP1-1B</strain>
    </source>
</reference>
<dbReference type="RefSeq" id="WP_151537839.1">
    <property type="nucleotide sequence ID" value="NZ_WBMR01000001.1"/>
</dbReference>
<evidence type="ECO:0000313" key="3">
    <source>
        <dbReference type="EMBL" id="KAB2390415.1"/>
    </source>
</evidence>
<evidence type="ECO:0000313" key="4">
    <source>
        <dbReference type="Proteomes" id="UP000483004"/>
    </source>
</evidence>
<dbReference type="GO" id="GO:0004557">
    <property type="term" value="F:alpha-galactosidase activity"/>
    <property type="evidence" value="ECO:0007669"/>
    <property type="project" value="InterPro"/>
</dbReference>
<keyword evidence="2" id="KW-0326">Glycosidase</keyword>
<dbReference type="Proteomes" id="UP000483004">
    <property type="component" value="Unassembled WGS sequence"/>
</dbReference>
<dbReference type="PANTHER" id="PTHR43053:SF3">
    <property type="entry name" value="ALPHA-GALACTOSIDASE C-RELATED"/>
    <property type="match status" value="1"/>
</dbReference>
<dbReference type="CDD" id="cd14791">
    <property type="entry name" value="GH36"/>
    <property type="match status" value="1"/>
</dbReference>
<dbReference type="Gene3D" id="3.20.20.70">
    <property type="entry name" value="Aldolase class I"/>
    <property type="match status" value="1"/>
</dbReference>
<name>A0A6L3WBM0_9ACTN</name>
<dbReference type="GO" id="GO:0016052">
    <property type="term" value="P:carbohydrate catabolic process"/>
    <property type="evidence" value="ECO:0007669"/>
    <property type="project" value="InterPro"/>
</dbReference>
<accession>A0A6L3WBM0</accession>
<comment type="caution">
    <text evidence="3">The sequence shown here is derived from an EMBL/GenBank/DDBJ whole genome shotgun (WGS) entry which is preliminary data.</text>
</comment>
<keyword evidence="4" id="KW-1185">Reference proteome</keyword>
<sequence>MPFTDVGEITRLSPRTRVFEFGWQSWSPTGAYRPGETPPRPADDNVQTICYRPETPVPAGAFQGEGLLAVDPGDGGPVSVFAGPGPEDVPSIRAREAGGRLVVSADGPVTRHEVDGGLDAALRWWADGIAAGHAPERWPAVPPMWCSWYGYWDKVTDADILDNLALAERHGIEADMFLIDDGYEAEIGDWLDLRPGFGSLERSVGAVLESGRRAGIWVAPFLVGRRSRTFRDHPDWLVGGAHAGVMWDQDLAVLDVTHPDAAAHLAGVFTRFQALGLSHFKLDYLYAGALPGRRHEDIGSIAAYRRGLELIRTAIGPDAALHACGAPMLPSIGLADIMRVSPDTAPRVLPKAGDLSQPSQLGARLTGAAREFLHARWWVNDPDCIMARPEVEAREEWAEHIAAGGGLRGSGDPIAALDAWGLETTRRLMVPTRTEPS</sequence>
<protein>
    <submittedName>
        <fullName evidence="3">Alpha-galactosidase</fullName>
    </submittedName>
</protein>
<organism evidence="3 4">
    <name type="scientific">Actinomadura montaniterrae</name>
    <dbReference type="NCBI Taxonomy" id="1803903"/>
    <lineage>
        <taxon>Bacteria</taxon>
        <taxon>Bacillati</taxon>
        <taxon>Actinomycetota</taxon>
        <taxon>Actinomycetes</taxon>
        <taxon>Streptosporangiales</taxon>
        <taxon>Thermomonosporaceae</taxon>
        <taxon>Actinomadura</taxon>
    </lineage>
</organism>
<evidence type="ECO:0000256" key="1">
    <source>
        <dbReference type="ARBA" id="ARBA00022801"/>
    </source>
</evidence>
<dbReference type="InterPro" id="IPR013785">
    <property type="entry name" value="Aldolase_TIM"/>
</dbReference>
<dbReference type="InterPro" id="IPR017853">
    <property type="entry name" value="GH"/>
</dbReference>
<dbReference type="OrthoDB" id="9758822at2"/>
<dbReference type="SUPFAM" id="SSF51445">
    <property type="entry name" value="(Trans)glycosidases"/>
    <property type="match status" value="1"/>
</dbReference>
<dbReference type="EMBL" id="WBMR01000001">
    <property type="protein sequence ID" value="KAB2390415.1"/>
    <property type="molecule type" value="Genomic_DNA"/>
</dbReference>
<evidence type="ECO:0000256" key="2">
    <source>
        <dbReference type="ARBA" id="ARBA00023295"/>
    </source>
</evidence>
<dbReference type="PANTHER" id="PTHR43053">
    <property type="entry name" value="GLYCOSIDASE FAMILY 31"/>
    <property type="match status" value="1"/>
</dbReference>
<dbReference type="InterPro" id="IPR002252">
    <property type="entry name" value="Glyco_hydro_36"/>
</dbReference>
<gene>
    <name evidence="3" type="ORF">F9B16_00865</name>
</gene>
<keyword evidence="1" id="KW-0378">Hydrolase</keyword>
<proteinExistence type="predicted"/>
<dbReference type="InterPro" id="IPR050985">
    <property type="entry name" value="Alpha-glycosidase_related"/>
</dbReference>
<dbReference type="Pfam" id="PF02065">
    <property type="entry name" value="Melibiase"/>
    <property type="match status" value="1"/>
</dbReference>
<dbReference type="AlphaFoldDB" id="A0A6L3WBM0"/>